<feature type="non-terminal residue" evidence="2">
    <location>
        <position position="22"/>
    </location>
</feature>
<reference evidence="2" key="1">
    <citation type="journal article" date="2010" name="Nature">
        <title>The sequence and de novo assembly of the giant panda genome.</title>
        <authorList>
            <person name="Li R."/>
            <person name="Fan W."/>
            <person name="Tian G."/>
            <person name="Zhu H."/>
            <person name="He L."/>
            <person name="Cai J."/>
            <person name="Huang Q."/>
            <person name="Cai Q."/>
            <person name="Li B."/>
            <person name="Bai Y."/>
            <person name="Zhang Z."/>
            <person name="Zhang Y."/>
            <person name="Wang W."/>
            <person name="Li J."/>
            <person name="Wei F."/>
            <person name="Li H."/>
            <person name="Jian M."/>
            <person name="Li J."/>
            <person name="Zhang Z."/>
            <person name="Nielsen R."/>
            <person name="Li D."/>
            <person name="Gu W."/>
            <person name="Yang Z."/>
            <person name="Xuan Z."/>
            <person name="Ryder O.A."/>
            <person name="Leung F.C."/>
            <person name="Zhou Y."/>
            <person name="Cao J."/>
            <person name="Sun X."/>
            <person name="Fu Y."/>
            <person name="Fang X."/>
            <person name="Guo X."/>
            <person name="Wang B."/>
            <person name="Hou R."/>
            <person name="Shen F."/>
            <person name="Mu B."/>
            <person name="Ni P."/>
            <person name="Lin R."/>
            <person name="Qian W."/>
            <person name="Wang G."/>
            <person name="Yu C."/>
            <person name="Nie W."/>
            <person name="Wang J."/>
            <person name="Wu Z."/>
            <person name="Liang H."/>
            <person name="Min J."/>
            <person name="Wu Q."/>
            <person name="Cheng S."/>
            <person name="Ruan J."/>
            <person name="Wang M."/>
            <person name="Shi Z."/>
            <person name="Wen M."/>
            <person name="Liu B."/>
            <person name="Ren X."/>
            <person name="Zheng H."/>
            <person name="Dong D."/>
            <person name="Cook K."/>
            <person name="Shan G."/>
            <person name="Zhang H."/>
            <person name="Kosiol C."/>
            <person name="Xie X."/>
            <person name="Lu Z."/>
            <person name="Zheng H."/>
            <person name="Li Y."/>
            <person name="Steiner C.C."/>
            <person name="Lam T.T."/>
            <person name="Lin S."/>
            <person name="Zhang Q."/>
            <person name="Li G."/>
            <person name="Tian J."/>
            <person name="Gong T."/>
            <person name="Liu H."/>
            <person name="Zhang D."/>
            <person name="Fang L."/>
            <person name="Ye C."/>
            <person name="Zhang J."/>
            <person name="Hu W."/>
            <person name="Xu A."/>
            <person name="Ren Y."/>
            <person name="Zhang G."/>
            <person name="Bruford M.W."/>
            <person name="Li Q."/>
            <person name="Ma L."/>
            <person name="Guo Y."/>
            <person name="An N."/>
            <person name="Hu Y."/>
            <person name="Zheng Y."/>
            <person name="Shi Y."/>
            <person name="Li Z."/>
            <person name="Liu Q."/>
            <person name="Chen Y."/>
            <person name="Zhao J."/>
            <person name="Qu N."/>
            <person name="Zhao S."/>
            <person name="Tian F."/>
            <person name="Wang X."/>
            <person name="Wang H."/>
            <person name="Xu L."/>
            <person name="Liu X."/>
            <person name="Vinar T."/>
            <person name="Wang Y."/>
            <person name="Lam T.W."/>
            <person name="Yiu S.M."/>
            <person name="Liu S."/>
            <person name="Zhang H."/>
            <person name="Li D."/>
            <person name="Huang Y."/>
            <person name="Wang X."/>
            <person name="Yang G."/>
            <person name="Jiang Z."/>
            <person name="Wang J."/>
            <person name="Qin N."/>
            <person name="Li L."/>
            <person name="Li J."/>
            <person name="Bolund L."/>
            <person name="Kristiansen K."/>
            <person name="Wong G.K."/>
            <person name="Olson M."/>
            <person name="Zhang X."/>
            <person name="Li S."/>
            <person name="Yang H."/>
            <person name="Wang J."/>
            <person name="Wang J."/>
        </authorList>
    </citation>
    <scope>NUCLEOTIDE SEQUENCE [LARGE SCALE GENOMIC DNA]</scope>
</reference>
<proteinExistence type="predicted"/>
<dbReference type="AlphaFoldDB" id="D2I2P2"/>
<dbReference type="InParanoid" id="D2I2P2"/>
<name>D2I2P2_AILME</name>
<feature type="non-terminal residue" evidence="2">
    <location>
        <position position="1"/>
    </location>
</feature>
<accession>D2I2P2</accession>
<protein>
    <submittedName>
        <fullName evidence="2">Uncharacterized protein</fullName>
    </submittedName>
</protein>
<gene>
    <name evidence="2" type="ORF">PANDA_019680</name>
</gene>
<evidence type="ECO:0000313" key="2">
    <source>
        <dbReference type="EMBL" id="EFB19332.1"/>
    </source>
</evidence>
<evidence type="ECO:0000256" key="1">
    <source>
        <dbReference type="SAM" id="MobiDB-lite"/>
    </source>
</evidence>
<sequence>GSHGTADHAQMVPGLVHLPGES</sequence>
<dbReference type="EMBL" id="GL194197">
    <property type="protein sequence ID" value="EFB19332.1"/>
    <property type="molecule type" value="Genomic_DNA"/>
</dbReference>
<feature type="region of interest" description="Disordered" evidence="1">
    <location>
        <begin position="1"/>
        <end position="22"/>
    </location>
</feature>
<organism evidence="2">
    <name type="scientific">Ailuropoda melanoleuca</name>
    <name type="common">Giant panda</name>
    <dbReference type="NCBI Taxonomy" id="9646"/>
    <lineage>
        <taxon>Eukaryota</taxon>
        <taxon>Metazoa</taxon>
        <taxon>Chordata</taxon>
        <taxon>Craniata</taxon>
        <taxon>Vertebrata</taxon>
        <taxon>Euteleostomi</taxon>
        <taxon>Mammalia</taxon>
        <taxon>Eutheria</taxon>
        <taxon>Laurasiatheria</taxon>
        <taxon>Carnivora</taxon>
        <taxon>Caniformia</taxon>
        <taxon>Ursidae</taxon>
        <taxon>Ailuropoda</taxon>
    </lineage>
</organism>